<evidence type="ECO:0000259" key="11">
    <source>
        <dbReference type="PROSITE" id="PS51352"/>
    </source>
</evidence>
<sequence length="1504" mass="167599">MRGHSLTIGKPQAASPRRESSPLPPPPAAAAVAAANPVAHLSLVVAGEGREEGVMAAAVREVGSKAELEAAVGGARAAAVHFWAAWCEASKQMDEVFAHLAVDFPHAVFLRVEAEEQPEISEAYGVAAVPYFVFLKQNGASATSSAEDALNKRLEQLVNSHPVFLFMKGTPEQPRCGFSRKVVDVLKQEGVEFGSFDILTDNDVREGMKKFSNWPTFPQLYCKGELLGGCDIVIAMHESGELKDVFKEHNIPLQPQGRKNEEAVKAEPDTEKSGAVPEPALLTAAQKARLESLVNSSPVMVFIKGTPEEPKCGFSGKLVHILKQEKIPFSSFDILTDDEVRQGLKVLSNWPSYPQLYINGELVGGSDIVMEMHKSGELKKVLSEKGIIAKESLEDRLKALISSAPVMLFMKGTPDAPRCGFSSKVVNALKQAGVSFGSFDILSDEEVRQGLKTYSNWPTFPQLYYKTELIGGCDIVLELEKSGELKSTLSDLLRGLSVAVEEAVSPSPPPPPPRQPQEDSASPSPPPPGKPQEGSVDAEEKASPSPPPSRRQKDSLFRRIAAAEDPRLPLSPVLEQWSFAEERPVAKPEIQSIIKYLCRRRRFSQALQLSMWMTERLHLHLSPGDVAYRLELITKVHGLDRAVEYFDSMPDQLKQQQCYGSLLKCYAEAKCVEKAEELFEKIGGMGMASSYAYNVMMRLYLQNGQVERVHSMYQAMEESGIAPDIFTTDTLVAAYAVAEDIEAIEKVLEKANSCNDLMTWHSYATIGKVFMQSGKQERALQAFQESEKKIAKKSNRVAYGFLLTMYADLGMNSEVDRIWDVYRSRVPASACNSMYMCRISVLLKMNDIVGAEKAYEEWESKHVYHDPRLINLLLTAYCKEGLMEKAEALVDQFIKKGRTPFANTWYKLAGGYFKVGQASKAVDLTKKALASASSEWIPDLTNVLLSLNYFTEQKNVEAAEEMASLSQRLVPPTRDVYHGLLKTYVNTGKPVSDLLDRMKKDGMEADEETEKILAGEGTVSPSSPPPPPPPPPPPRPQGEDSLFRRVAAVADPRIPLAPVLERWFLAEERPVSKPEIQSIIKYLRQRRRFSKALELSMWMTERRHLHLSPGDVAYRLELITKVHGLDRAVEYFDTVPNQLRKQQCYGSLLRCYAEAECVEKAEELFEKIRGMGMASSYAYNVMMKLYSQIGQVERVHSMYQAMEESGISPDVFTTDTLVAAYAVAEDIEAIEKVLEKANSCNDLMTWHSYATIGKVFMQSGKQERALQAFQESEKKIAKKSNRVAYGFLLTMYADLGMNSEVDRIWHVYRSKVPASACNSMYMCRISVLLKMNDIVGAEKAYEEWESKHVYHDSRLINLLLTAYCKEGLMEKAEALVDQFIKKGRTPFANTWYKLAGGYFKVGQASKAVDLTKKALASAISEWIPDLTNVLLSLNYFTEQKNVEAAEEMASLLQRLVPLTRDVYHGLLKTYVNAGEPASDLLDRMKKDGIEADEETDKILAGEVH</sequence>
<reference evidence="12" key="1">
    <citation type="submission" date="2015-04" db="UniProtKB">
        <authorList>
            <consortium name="EnsemblPlants"/>
        </authorList>
    </citation>
    <scope>IDENTIFICATION</scope>
</reference>
<dbReference type="PANTHER" id="PTHR45717:SF10">
    <property type="entry name" value="OS10G0501000 PROTEIN"/>
    <property type="match status" value="1"/>
</dbReference>
<feature type="compositionally biased region" description="Pro residues" evidence="10">
    <location>
        <begin position="1022"/>
        <end position="1036"/>
    </location>
</feature>
<accession>A0A0E0M9D1</accession>
<dbReference type="SUPFAM" id="SSF52833">
    <property type="entry name" value="Thioredoxin-like"/>
    <property type="match status" value="4"/>
</dbReference>
<dbReference type="Pfam" id="PF00085">
    <property type="entry name" value="Thioredoxin"/>
    <property type="match status" value="1"/>
</dbReference>
<feature type="repeat" description="PPR" evidence="9">
    <location>
        <begin position="866"/>
        <end position="900"/>
    </location>
</feature>
<dbReference type="Gene3D" id="3.40.30.10">
    <property type="entry name" value="Glutaredoxin"/>
    <property type="match status" value="4"/>
</dbReference>
<keyword evidence="6" id="KW-0809">Transit peptide</keyword>
<dbReference type="eggNOG" id="KOG0911">
    <property type="taxonomic scope" value="Eukaryota"/>
</dbReference>
<dbReference type="Gramene" id="OPUNC10G13300.2">
    <property type="protein sequence ID" value="OPUNC10G13300.2"/>
    <property type="gene ID" value="OPUNC10G13300"/>
</dbReference>
<dbReference type="NCBIfam" id="TIGR00756">
    <property type="entry name" value="PPR"/>
    <property type="match status" value="6"/>
</dbReference>
<dbReference type="FunFam" id="1.25.40.10:FF:001433">
    <property type="entry name" value="Os10g0501200 protein"/>
    <property type="match status" value="2"/>
</dbReference>
<comment type="similarity">
    <text evidence="2">Belongs to the PPR family. P subfamily.</text>
</comment>
<evidence type="ECO:0000256" key="2">
    <source>
        <dbReference type="ARBA" id="ARBA00007626"/>
    </source>
</evidence>
<dbReference type="GO" id="GO:0006950">
    <property type="term" value="P:response to stress"/>
    <property type="evidence" value="ECO:0007669"/>
    <property type="project" value="UniProtKB-ARBA"/>
</dbReference>
<keyword evidence="8" id="KW-0411">Iron-sulfur</keyword>
<evidence type="ECO:0000256" key="8">
    <source>
        <dbReference type="ARBA" id="ARBA00023014"/>
    </source>
</evidence>
<name>A0A0E0M9D1_ORYPU</name>
<comment type="function">
    <text evidence="1">May only reduce GSH-thiol disulfides, but not protein disulfides.</text>
</comment>
<evidence type="ECO:0000256" key="5">
    <source>
        <dbReference type="ARBA" id="ARBA00022737"/>
    </source>
</evidence>
<evidence type="ECO:0000313" key="13">
    <source>
        <dbReference type="Proteomes" id="UP000026962"/>
    </source>
</evidence>
<dbReference type="eggNOG" id="KOG4197">
    <property type="taxonomic scope" value="Eukaryota"/>
</dbReference>
<keyword evidence="4" id="KW-0479">Metal-binding</keyword>
<evidence type="ECO:0000256" key="9">
    <source>
        <dbReference type="PROSITE-ProRule" id="PRU00708"/>
    </source>
</evidence>
<feature type="compositionally biased region" description="Pro residues" evidence="10">
    <location>
        <begin position="506"/>
        <end position="515"/>
    </location>
</feature>
<dbReference type="PROSITE" id="PS51352">
    <property type="entry name" value="THIOREDOXIN_2"/>
    <property type="match status" value="1"/>
</dbReference>
<dbReference type="InterPro" id="IPR036249">
    <property type="entry name" value="Thioredoxin-like_sf"/>
</dbReference>
<keyword evidence="5" id="KW-0677">Repeat</keyword>
<feature type="domain" description="Thioredoxin" evidence="11">
    <location>
        <begin position="30"/>
        <end position="188"/>
    </location>
</feature>
<evidence type="ECO:0000256" key="10">
    <source>
        <dbReference type="SAM" id="MobiDB-lite"/>
    </source>
</evidence>
<dbReference type="PROSITE" id="PS51375">
    <property type="entry name" value="PPR"/>
    <property type="match status" value="4"/>
</dbReference>
<dbReference type="GO" id="GO:0051536">
    <property type="term" value="F:iron-sulfur cluster binding"/>
    <property type="evidence" value="ECO:0007669"/>
    <property type="project" value="UniProtKB-KW"/>
</dbReference>
<dbReference type="GO" id="GO:0046872">
    <property type="term" value="F:metal ion binding"/>
    <property type="evidence" value="ECO:0007669"/>
    <property type="project" value="UniProtKB-KW"/>
</dbReference>
<dbReference type="PROSITE" id="PS51354">
    <property type="entry name" value="GLUTAREDOXIN_2"/>
    <property type="match status" value="3"/>
</dbReference>
<dbReference type="GO" id="GO:0005739">
    <property type="term" value="C:mitochondrion"/>
    <property type="evidence" value="ECO:0007669"/>
    <property type="project" value="TreeGrafter"/>
</dbReference>
<dbReference type="STRING" id="4537.A0A0E0M9D1"/>
<dbReference type="InterPro" id="IPR013766">
    <property type="entry name" value="Thioredoxin_domain"/>
</dbReference>
<dbReference type="InterPro" id="IPR033658">
    <property type="entry name" value="GRX_PICOT-like"/>
</dbReference>
<proteinExistence type="inferred from homology"/>
<feature type="region of interest" description="Disordered" evidence="10">
    <location>
        <begin position="500"/>
        <end position="554"/>
    </location>
</feature>
<dbReference type="InterPro" id="IPR004480">
    <property type="entry name" value="Monothiol_GRX-rel"/>
</dbReference>
<evidence type="ECO:0000256" key="7">
    <source>
        <dbReference type="ARBA" id="ARBA00023004"/>
    </source>
</evidence>
<keyword evidence="7" id="KW-0408">Iron</keyword>
<feature type="repeat" description="PPR" evidence="9">
    <location>
        <begin position="1352"/>
        <end position="1386"/>
    </location>
</feature>
<dbReference type="FunFam" id="3.40.30.10:FF:000012">
    <property type="entry name" value="Monothiol glutaredoxin"/>
    <property type="match status" value="3"/>
</dbReference>
<dbReference type="Pfam" id="PF00462">
    <property type="entry name" value="Glutaredoxin"/>
    <property type="match status" value="3"/>
</dbReference>
<dbReference type="Proteomes" id="UP000026962">
    <property type="component" value="Chromosome 10"/>
</dbReference>
<dbReference type="EnsemblPlants" id="OPUNC10G13300.2">
    <property type="protein sequence ID" value="OPUNC10G13300.2"/>
    <property type="gene ID" value="OPUNC10G13300"/>
</dbReference>
<evidence type="ECO:0000313" key="12">
    <source>
        <dbReference type="EnsemblPlants" id="OPUNC10G13300.2"/>
    </source>
</evidence>
<protein>
    <recommendedName>
        <fullName evidence="11">Thioredoxin domain-containing protein</fullName>
    </recommendedName>
</protein>
<feature type="region of interest" description="Disordered" evidence="10">
    <location>
        <begin position="1015"/>
        <end position="1040"/>
    </location>
</feature>
<evidence type="ECO:0000256" key="4">
    <source>
        <dbReference type="ARBA" id="ARBA00022723"/>
    </source>
</evidence>
<dbReference type="GO" id="GO:0003729">
    <property type="term" value="F:mRNA binding"/>
    <property type="evidence" value="ECO:0007669"/>
    <property type="project" value="UniProtKB-ARBA"/>
</dbReference>
<dbReference type="SUPFAM" id="SSF48452">
    <property type="entry name" value="TPR-like"/>
    <property type="match status" value="4"/>
</dbReference>
<evidence type="ECO:0000256" key="1">
    <source>
        <dbReference type="ARBA" id="ARBA00002426"/>
    </source>
</evidence>
<evidence type="ECO:0000256" key="3">
    <source>
        <dbReference type="ARBA" id="ARBA00008983"/>
    </source>
</evidence>
<reference evidence="12" key="2">
    <citation type="submission" date="2018-05" db="EMBL/GenBank/DDBJ databases">
        <title>OpunRS2 (Oryza punctata Reference Sequence Version 2).</title>
        <authorList>
            <person name="Zhang J."/>
            <person name="Kudrna D."/>
            <person name="Lee S."/>
            <person name="Talag J."/>
            <person name="Welchert J."/>
            <person name="Wing R.A."/>
        </authorList>
    </citation>
    <scope>NUCLEOTIDE SEQUENCE [LARGE SCALE GENOMIC DNA]</scope>
</reference>
<dbReference type="Pfam" id="PF13041">
    <property type="entry name" value="PPR_2"/>
    <property type="match status" value="2"/>
</dbReference>
<evidence type="ECO:0000256" key="6">
    <source>
        <dbReference type="ARBA" id="ARBA00022946"/>
    </source>
</evidence>
<dbReference type="InterPro" id="IPR002885">
    <property type="entry name" value="PPR_rpt"/>
</dbReference>
<dbReference type="Gene3D" id="1.25.40.10">
    <property type="entry name" value="Tetratricopeptide repeat domain"/>
    <property type="match status" value="4"/>
</dbReference>
<dbReference type="SMART" id="SM00028">
    <property type="entry name" value="TPR"/>
    <property type="match status" value="4"/>
</dbReference>
<dbReference type="Pfam" id="PF01535">
    <property type="entry name" value="PPR"/>
    <property type="match status" value="4"/>
</dbReference>
<feature type="repeat" description="PPR" evidence="9">
    <location>
        <begin position="1175"/>
        <end position="1209"/>
    </location>
</feature>
<dbReference type="CDD" id="cd03028">
    <property type="entry name" value="GRX_PICOT_like"/>
    <property type="match status" value="3"/>
</dbReference>
<dbReference type="PANTHER" id="PTHR45717">
    <property type="entry name" value="OS12G0527900 PROTEIN"/>
    <property type="match status" value="1"/>
</dbReference>
<feature type="repeat" description="PPR" evidence="9">
    <location>
        <begin position="689"/>
        <end position="723"/>
    </location>
</feature>
<comment type="similarity">
    <text evidence="3">Belongs to the glutaredoxin family. CGFS subfamily.</text>
</comment>
<dbReference type="InterPro" id="IPR019734">
    <property type="entry name" value="TPR_rpt"/>
</dbReference>
<feature type="region of interest" description="Disordered" evidence="10">
    <location>
        <begin position="1"/>
        <end position="29"/>
    </location>
</feature>
<keyword evidence="13" id="KW-1185">Reference proteome</keyword>
<dbReference type="InterPro" id="IPR011990">
    <property type="entry name" value="TPR-like_helical_dom_sf"/>
</dbReference>
<dbReference type="InterPro" id="IPR002109">
    <property type="entry name" value="Glutaredoxin"/>
</dbReference>
<organism evidence="12">
    <name type="scientific">Oryza punctata</name>
    <name type="common">Red rice</name>
    <dbReference type="NCBI Taxonomy" id="4537"/>
    <lineage>
        <taxon>Eukaryota</taxon>
        <taxon>Viridiplantae</taxon>
        <taxon>Streptophyta</taxon>
        <taxon>Embryophyta</taxon>
        <taxon>Tracheophyta</taxon>
        <taxon>Spermatophyta</taxon>
        <taxon>Magnoliopsida</taxon>
        <taxon>Liliopsida</taxon>
        <taxon>Poales</taxon>
        <taxon>Poaceae</taxon>
        <taxon>BOP clade</taxon>
        <taxon>Oryzoideae</taxon>
        <taxon>Oryzeae</taxon>
        <taxon>Oryzinae</taxon>
        <taxon>Oryza</taxon>
    </lineage>
</organism>
<dbReference type="FunFam" id="1.25.40.10:FF:000757">
    <property type="entry name" value="Os10g0501300 protein"/>
    <property type="match status" value="2"/>
</dbReference>
<dbReference type="NCBIfam" id="TIGR00365">
    <property type="entry name" value="Grx4 family monothiol glutaredoxin"/>
    <property type="match status" value="3"/>
</dbReference>